<keyword evidence="5 10" id="KW-0479">Metal-binding</keyword>
<dbReference type="Gene3D" id="3.60.21.10">
    <property type="match status" value="1"/>
</dbReference>
<dbReference type="GO" id="GO:0016787">
    <property type="term" value="F:hydrolase activity"/>
    <property type="evidence" value="ECO:0007669"/>
    <property type="project" value="UniProtKB-KW"/>
</dbReference>
<comment type="subcellular location">
    <subcellularLocation>
        <location evidence="10">Cell inner membrane</location>
        <topology evidence="10">Peripheral membrane protein</topology>
        <orientation evidence="10">Cytoplasmic side</orientation>
    </subcellularLocation>
</comment>
<dbReference type="SUPFAM" id="SSF56300">
    <property type="entry name" value="Metallo-dependent phosphatases"/>
    <property type="match status" value="1"/>
</dbReference>
<reference evidence="12 13" key="1">
    <citation type="journal article" date="2021" name="Microbiol. Spectr.">
        <title>A Single Bacterium Capable of Oxidation and Reduction of Iron at Circumneutral pH.</title>
        <authorList>
            <person name="Kato S."/>
            <person name="Ohkuma M."/>
        </authorList>
    </citation>
    <scope>NUCLEOTIDE SEQUENCE [LARGE SCALE GENOMIC DNA]</scope>
    <source>
        <strain evidence="12 13">MIZ03</strain>
    </source>
</reference>
<dbReference type="InterPro" id="IPR043461">
    <property type="entry name" value="LpxH-like"/>
</dbReference>
<feature type="binding site" evidence="10">
    <location>
        <position position="141"/>
    </location>
    <ligand>
        <name>Mn(2+)</name>
        <dbReference type="ChEBI" id="CHEBI:29035"/>
        <label>2</label>
    </ligand>
</feature>
<keyword evidence="6 10" id="KW-0378">Hydrolase</keyword>
<feature type="binding site" evidence="10">
    <location>
        <position position="149"/>
    </location>
    <ligand>
        <name>substrate</name>
    </ligand>
</feature>
<evidence type="ECO:0000256" key="4">
    <source>
        <dbReference type="ARBA" id="ARBA00022556"/>
    </source>
</evidence>
<proteinExistence type="inferred from homology"/>
<comment type="pathway">
    <text evidence="10">Glycolipid biosynthesis; lipid IV(A) biosynthesis; lipid IV(A) from (3R)-3-hydroxytetradecanoyl-[acyl-carrier-protein] and UDP-N-acetyl-alpha-D-glucosamine: step 4/6.</text>
</comment>
<dbReference type="PANTHER" id="PTHR34990:SF1">
    <property type="entry name" value="UDP-2,3-DIACYLGLUCOSAMINE HYDROLASE"/>
    <property type="match status" value="1"/>
</dbReference>
<evidence type="ECO:0000256" key="1">
    <source>
        <dbReference type="ARBA" id="ARBA00022475"/>
    </source>
</evidence>
<dbReference type="Pfam" id="PF00149">
    <property type="entry name" value="Metallophos"/>
    <property type="match status" value="1"/>
</dbReference>
<evidence type="ECO:0000313" key="13">
    <source>
        <dbReference type="Proteomes" id="UP000824366"/>
    </source>
</evidence>
<feature type="binding site" evidence="10">
    <location>
        <position position="33"/>
    </location>
    <ligand>
        <name>Mn(2+)</name>
        <dbReference type="ChEBI" id="CHEBI:29035"/>
        <label>1</label>
    </ligand>
</feature>
<feature type="binding site" evidence="10">
    <location>
        <position position="191"/>
    </location>
    <ligand>
        <name>substrate</name>
    </ligand>
</feature>
<keyword evidence="2 10" id="KW-0444">Lipid biosynthesis</keyword>
<comment type="function">
    <text evidence="10">Hydrolyzes the pyrophosphate bond of UDP-2,3-diacylglucosamine to yield 2,3-diacylglucosamine 1-phosphate (lipid X) and UMP by catalyzing the attack of water at the alpha-P atom. Involved in the biosynthesis of lipid A, a phosphorylated glycolipid that anchors the lipopolysaccharide to the outer membrane of the cell.</text>
</comment>
<gene>
    <name evidence="10" type="primary">lpxH</name>
    <name evidence="12" type="ORF">MIZ03_1816</name>
</gene>
<evidence type="ECO:0000256" key="8">
    <source>
        <dbReference type="ARBA" id="ARBA00023136"/>
    </source>
</evidence>
<evidence type="ECO:0000256" key="2">
    <source>
        <dbReference type="ARBA" id="ARBA00022516"/>
    </source>
</evidence>
<accession>A0ABM7MLA1</accession>
<keyword evidence="4 10" id="KW-0441">Lipid A biosynthesis</keyword>
<evidence type="ECO:0000259" key="11">
    <source>
        <dbReference type="Pfam" id="PF00149"/>
    </source>
</evidence>
<comment type="caution">
    <text evidence="10">Lacks conserved residue(s) required for the propagation of feature annotation.</text>
</comment>
<comment type="catalytic activity">
    <reaction evidence="10">
        <text>UDP-2-N,3-O-bis[(3R)-3-hydroxytetradecanoyl]-alpha-D-glucosamine + H2O = 2-N,3-O-bis[(3R)-3-hydroxytetradecanoyl]-alpha-D-glucosaminyl 1-phosphate + UMP + 2 H(+)</text>
        <dbReference type="Rhea" id="RHEA:25213"/>
        <dbReference type="ChEBI" id="CHEBI:15377"/>
        <dbReference type="ChEBI" id="CHEBI:15378"/>
        <dbReference type="ChEBI" id="CHEBI:57865"/>
        <dbReference type="ChEBI" id="CHEBI:57957"/>
        <dbReference type="ChEBI" id="CHEBI:78847"/>
        <dbReference type="EC" id="3.6.1.54"/>
    </reaction>
</comment>
<keyword evidence="3 10" id="KW-0997">Cell inner membrane</keyword>
<dbReference type="InterPro" id="IPR010138">
    <property type="entry name" value="UDP-diacylglucosamine_Hdrlase"/>
</dbReference>
<dbReference type="PANTHER" id="PTHR34990">
    <property type="entry name" value="UDP-2,3-DIACYLGLUCOSAMINE HYDROLASE-RELATED"/>
    <property type="match status" value="1"/>
</dbReference>
<comment type="cofactor">
    <cofactor evidence="10">
        <name>Mn(2+)</name>
        <dbReference type="ChEBI" id="CHEBI:29035"/>
    </cofactor>
    <text evidence="10">Binds 2 Mn(2+) ions per subunit in a binuclear metal center.</text>
</comment>
<dbReference type="EMBL" id="AP024238">
    <property type="protein sequence ID" value="BCO26930.1"/>
    <property type="molecule type" value="Genomic_DNA"/>
</dbReference>
<dbReference type="EC" id="3.6.1.54" evidence="10"/>
<comment type="similarity">
    <text evidence="10">Belongs to the LpxH family.</text>
</comment>
<dbReference type="CDD" id="cd07398">
    <property type="entry name" value="MPP_YbbF-LpxH"/>
    <property type="match status" value="1"/>
</dbReference>
<evidence type="ECO:0000256" key="10">
    <source>
        <dbReference type="HAMAP-Rule" id="MF_00575"/>
    </source>
</evidence>
<dbReference type="InterPro" id="IPR004843">
    <property type="entry name" value="Calcineurin-like_PHP"/>
</dbReference>
<feature type="binding site" evidence="10">
    <location>
        <position position="106"/>
    </location>
    <ligand>
        <name>Mn(2+)</name>
        <dbReference type="ChEBI" id="CHEBI:29035"/>
        <label>2</label>
    </ligand>
</feature>
<evidence type="ECO:0000256" key="6">
    <source>
        <dbReference type="ARBA" id="ARBA00022801"/>
    </source>
</evidence>
<keyword evidence="7 10" id="KW-0443">Lipid metabolism</keyword>
<feature type="binding site" evidence="10">
    <location>
        <position position="31"/>
    </location>
    <ligand>
        <name>Mn(2+)</name>
        <dbReference type="ChEBI" id="CHEBI:29035"/>
        <label>1</label>
    </ligand>
</feature>
<feature type="binding site" evidence="10">
    <location>
        <position position="221"/>
    </location>
    <ligand>
        <name>substrate</name>
    </ligand>
</feature>
<evidence type="ECO:0000256" key="9">
    <source>
        <dbReference type="ARBA" id="ARBA00023211"/>
    </source>
</evidence>
<protein>
    <recommendedName>
        <fullName evidence="10">UDP-2,3-diacylglucosamine hydrolase</fullName>
        <ecNumber evidence="10">3.6.1.54</ecNumber>
    </recommendedName>
    <alternativeName>
        <fullName evidence="10">UDP-2,3-diacylglucosamine diphosphatase</fullName>
    </alternativeName>
</protein>
<evidence type="ECO:0000256" key="3">
    <source>
        <dbReference type="ARBA" id="ARBA00022519"/>
    </source>
</evidence>
<evidence type="ECO:0000313" key="12">
    <source>
        <dbReference type="EMBL" id="BCO26930.1"/>
    </source>
</evidence>
<keyword evidence="13" id="KW-1185">Reference proteome</keyword>
<keyword evidence="1 10" id="KW-1003">Cell membrane</keyword>
<feature type="binding site" evidence="10">
    <location>
        <position position="62"/>
    </location>
    <ligand>
        <name>Mn(2+)</name>
        <dbReference type="ChEBI" id="CHEBI:29035"/>
        <label>1</label>
    </ligand>
</feature>
<evidence type="ECO:0000256" key="5">
    <source>
        <dbReference type="ARBA" id="ARBA00022723"/>
    </source>
</evidence>
<evidence type="ECO:0000256" key="7">
    <source>
        <dbReference type="ARBA" id="ARBA00023098"/>
    </source>
</evidence>
<organism evidence="12 13">
    <name type="scientific">Rhodoferax lithotrophicus</name>
    <dbReference type="NCBI Taxonomy" id="2798804"/>
    <lineage>
        <taxon>Bacteria</taxon>
        <taxon>Pseudomonadati</taxon>
        <taxon>Pseudomonadota</taxon>
        <taxon>Betaproteobacteria</taxon>
        <taxon>Burkholderiales</taxon>
        <taxon>Comamonadaceae</taxon>
        <taxon>Rhodoferax</taxon>
    </lineage>
</organism>
<dbReference type="InterPro" id="IPR029052">
    <property type="entry name" value="Metallo-depent_PP-like"/>
</dbReference>
<sequence>MDMLSEKTAMGENNAPIRAPTDWRTVDFISDLHLQISQTATLAAWQHYIAHTPADALFILGDLFEVWVGDDITHTPTTADGAFALHCQHLLQATTQRLPVYFIHGNRDFLLGEAFAQNCGMTLLGDPSVLEFDGQRWLLSHGDALCLADVDYQKFRQLVRSKTWQTEFLAKPLSERQAIAQSLREQSQLLKATGASYADADTSMTRQWLQTTQTTTLIHGHTHHPADHSLGHSPTGTALHRLVLSDWDAHAIPPRLEVLRLSRGDKPKRLNIDQATHP</sequence>
<dbReference type="Proteomes" id="UP000824366">
    <property type="component" value="Chromosome"/>
</dbReference>
<feature type="binding site" evidence="10">
    <location>
        <position position="223"/>
    </location>
    <ligand>
        <name>Mn(2+)</name>
        <dbReference type="ChEBI" id="CHEBI:29035"/>
        <label>1</label>
    </ligand>
</feature>
<feature type="domain" description="Calcineurin-like phosphoesterase" evidence="11">
    <location>
        <begin position="25"/>
        <end position="225"/>
    </location>
</feature>
<dbReference type="NCBIfam" id="TIGR01854">
    <property type="entry name" value="lipid_A_lpxH"/>
    <property type="match status" value="1"/>
</dbReference>
<feature type="binding site" evidence="10">
    <location>
        <position position="187"/>
    </location>
    <ligand>
        <name>substrate</name>
    </ligand>
</feature>
<dbReference type="HAMAP" id="MF_00575">
    <property type="entry name" value="LpxH"/>
    <property type="match status" value="1"/>
</dbReference>
<dbReference type="NCBIfam" id="NF003743">
    <property type="entry name" value="PRK05340.1"/>
    <property type="match status" value="1"/>
</dbReference>
<feature type="binding site" evidence="10">
    <location>
        <position position="221"/>
    </location>
    <ligand>
        <name>Mn(2+)</name>
        <dbReference type="ChEBI" id="CHEBI:29035"/>
        <label>2</label>
    </ligand>
</feature>
<keyword evidence="9 10" id="KW-0464">Manganese</keyword>
<feature type="binding site" evidence="10">
    <location>
        <begin position="106"/>
        <end position="107"/>
    </location>
    <ligand>
        <name>substrate</name>
    </ligand>
</feature>
<feature type="binding site" evidence="10">
    <location>
        <position position="62"/>
    </location>
    <ligand>
        <name>Mn(2+)</name>
        <dbReference type="ChEBI" id="CHEBI:29035"/>
        <label>2</label>
    </ligand>
</feature>
<keyword evidence="8 10" id="KW-0472">Membrane</keyword>
<name>A0ABM7MLA1_9BURK</name>